<feature type="region of interest" description="Disordered" evidence="1">
    <location>
        <begin position="1"/>
        <end position="26"/>
    </location>
</feature>
<name>A0A835PVN1_VANPL</name>
<gene>
    <name evidence="2" type="ORF">HPP92_020891</name>
</gene>
<dbReference type="Proteomes" id="UP000636800">
    <property type="component" value="Chromosome 11"/>
</dbReference>
<accession>A0A835PVN1</accession>
<evidence type="ECO:0000313" key="2">
    <source>
        <dbReference type="EMBL" id="KAG0460594.1"/>
    </source>
</evidence>
<evidence type="ECO:0000313" key="3">
    <source>
        <dbReference type="Proteomes" id="UP000636800"/>
    </source>
</evidence>
<protein>
    <submittedName>
        <fullName evidence="2">Uncharacterized protein</fullName>
    </submittedName>
</protein>
<organism evidence="2 3">
    <name type="scientific">Vanilla planifolia</name>
    <name type="common">Vanilla</name>
    <dbReference type="NCBI Taxonomy" id="51239"/>
    <lineage>
        <taxon>Eukaryota</taxon>
        <taxon>Viridiplantae</taxon>
        <taxon>Streptophyta</taxon>
        <taxon>Embryophyta</taxon>
        <taxon>Tracheophyta</taxon>
        <taxon>Spermatophyta</taxon>
        <taxon>Magnoliopsida</taxon>
        <taxon>Liliopsida</taxon>
        <taxon>Asparagales</taxon>
        <taxon>Orchidaceae</taxon>
        <taxon>Vanilloideae</taxon>
        <taxon>Vanilleae</taxon>
        <taxon>Vanilla</taxon>
    </lineage>
</organism>
<keyword evidence="3" id="KW-1185">Reference proteome</keyword>
<dbReference type="OrthoDB" id="1858978at2759"/>
<evidence type="ECO:0000256" key="1">
    <source>
        <dbReference type="SAM" id="MobiDB-lite"/>
    </source>
</evidence>
<reference evidence="2 3" key="1">
    <citation type="journal article" date="2020" name="Nat. Food">
        <title>A phased Vanilla planifolia genome enables genetic improvement of flavour and production.</title>
        <authorList>
            <person name="Hasing T."/>
            <person name="Tang H."/>
            <person name="Brym M."/>
            <person name="Khazi F."/>
            <person name="Huang T."/>
            <person name="Chambers A.H."/>
        </authorList>
    </citation>
    <scope>NUCLEOTIDE SEQUENCE [LARGE SCALE GENOMIC DNA]</scope>
    <source>
        <tissue evidence="2">Leaf</tissue>
    </source>
</reference>
<sequence>MTRRRRSPPPSGRPLSSGRDFRTLSYPISSLSTPTALKKMAEVADKSCLISGSSGRTYTLRRDSPPLPPRCGWSEPVSASGKVT</sequence>
<feature type="region of interest" description="Disordered" evidence="1">
    <location>
        <begin position="52"/>
        <end position="84"/>
    </location>
</feature>
<proteinExistence type="predicted"/>
<comment type="caution">
    <text evidence="2">The sequence shown here is derived from an EMBL/GenBank/DDBJ whole genome shotgun (WGS) entry which is preliminary data.</text>
</comment>
<dbReference type="EMBL" id="JADCNL010000011">
    <property type="protein sequence ID" value="KAG0460594.1"/>
    <property type="molecule type" value="Genomic_DNA"/>
</dbReference>
<dbReference type="AlphaFoldDB" id="A0A835PVN1"/>